<protein>
    <submittedName>
        <fullName evidence="2">Uncharacterized protein</fullName>
    </submittedName>
</protein>
<dbReference type="EMBL" id="BRLH01000001">
    <property type="protein sequence ID" value="GKX54594.1"/>
    <property type="molecule type" value="Genomic_DNA"/>
</dbReference>
<gene>
    <name evidence="2" type="ORF">SOASR030_07060</name>
</gene>
<evidence type="ECO:0000313" key="2">
    <source>
        <dbReference type="EMBL" id="GKX54594.1"/>
    </source>
</evidence>
<sequence length="205" mass="22228">MNGRVFTALTCFVVTIGVCHAGSRQDIEKMIDELSQARAPRVDGSVVQKGASKGYELIYQTRKSTAMPVGTQSREIETPSQGNIRVETSIHTWPSAVPAVQATGRYHYAPPPVPEFESMAYGQKDIVTVDASPLQIKTETQISPPGARSSRVSGMMLPRMGAAASWQAVSRTKSKKPLSSPGYIETETVMSPAPPKRYSIMEGNK</sequence>
<reference evidence="2" key="1">
    <citation type="submission" date="2022-06" db="EMBL/GenBank/DDBJ databases">
        <title>Draft genome sequences of Leminorella grimontii str. JCM5902.</title>
        <authorList>
            <person name="Wakabayashi Y."/>
            <person name="Kojima K."/>
        </authorList>
    </citation>
    <scope>NUCLEOTIDE SEQUENCE</scope>
    <source>
        <strain evidence="2">JCM 5902</strain>
    </source>
</reference>
<comment type="caution">
    <text evidence="2">The sequence shown here is derived from an EMBL/GenBank/DDBJ whole genome shotgun (WGS) entry which is preliminary data.</text>
</comment>
<proteinExistence type="predicted"/>
<evidence type="ECO:0000313" key="3">
    <source>
        <dbReference type="Proteomes" id="UP001058124"/>
    </source>
</evidence>
<dbReference type="Proteomes" id="UP001058124">
    <property type="component" value="Unassembled WGS sequence"/>
</dbReference>
<name>A0AAV5MYV2_9GAMM</name>
<keyword evidence="3" id="KW-1185">Reference proteome</keyword>
<evidence type="ECO:0000256" key="1">
    <source>
        <dbReference type="SAM" id="MobiDB-lite"/>
    </source>
</evidence>
<feature type="region of interest" description="Disordered" evidence="1">
    <location>
        <begin position="166"/>
        <end position="205"/>
    </location>
</feature>
<dbReference type="AlphaFoldDB" id="A0AAV5MYV2"/>
<organism evidence="2 3">
    <name type="scientific">Leminorella grimontii</name>
    <dbReference type="NCBI Taxonomy" id="82981"/>
    <lineage>
        <taxon>Bacteria</taxon>
        <taxon>Pseudomonadati</taxon>
        <taxon>Pseudomonadota</taxon>
        <taxon>Gammaproteobacteria</taxon>
        <taxon>Enterobacterales</taxon>
        <taxon>Budviciaceae</taxon>
        <taxon>Leminorella</taxon>
    </lineage>
</organism>
<accession>A0AAV5MYV2</accession>